<accession>A0ABP8B079</accession>
<evidence type="ECO:0000313" key="3">
    <source>
        <dbReference type="Proteomes" id="UP001500213"/>
    </source>
</evidence>
<keyword evidence="3" id="KW-1185">Reference proteome</keyword>
<comment type="caution">
    <text evidence="2">The sequence shown here is derived from an EMBL/GenBank/DDBJ whole genome shotgun (WGS) entry which is preliminary data.</text>
</comment>
<keyword evidence="1" id="KW-0408">Iron</keyword>
<evidence type="ECO:0000256" key="1">
    <source>
        <dbReference type="ARBA" id="ARBA00023004"/>
    </source>
</evidence>
<protein>
    <recommendedName>
        <fullName evidence="4">2-keto-4-pentenoate hydratase</fullName>
    </recommendedName>
</protein>
<reference evidence="3" key="1">
    <citation type="journal article" date="2019" name="Int. J. Syst. Evol. Microbiol.">
        <title>The Global Catalogue of Microorganisms (GCM) 10K type strain sequencing project: providing services to taxonomists for standard genome sequencing and annotation.</title>
        <authorList>
            <consortium name="The Broad Institute Genomics Platform"/>
            <consortium name="The Broad Institute Genome Sequencing Center for Infectious Disease"/>
            <person name="Wu L."/>
            <person name="Ma J."/>
        </authorList>
    </citation>
    <scope>NUCLEOTIDE SEQUENCE [LARGE SCALE GENOMIC DNA]</scope>
    <source>
        <strain evidence="3">JCM 17593</strain>
    </source>
</reference>
<dbReference type="Gene3D" id="2.30.30.90">
    <property type="match status" value="1"/>
</dbReference>
<evidence type="ECO:0000313" key="2">
    <source>
        <dbReference type="EMBL" id="GAA4194790.1"/>
    </source>
</evidence>
<evidence type="ECO:0008006" key="4">
    <source>
        <dbReference type="Google" id="ProtNLM"/>
    </source>
</evidence>
<dbReference type="InterPro" id="IPR008988">
    <property type="entry name" value="Transcriptional_repressor_C"/>
</dbReference>
<gene>
    <name evidence="2" type="ORF">GCM10022288_30720</name>
</gene>
<sequence>MSDRVEVLLTELLDQPATTPYGNPLSADRAPAPDQANLVRALAAAHPITGRPDWIGEPLQADPDALARLRRDGVMPGSVYTLSTHGPAVHAARPDGVVIAIPHDVTAHLFVTEL</sequence>
<proteinExistence type="predicted"/>
<dbReference type="InterPro" id="IPR038157">
    <property type="entry name" value="FeoA_core_dom"/>
</dbReference>
<name>A0ABP8B079_9MICO</name>
<dbReference type="SUPFAM" id="SSF50037">
    <property type="entry name" value="C-terminal domain of transcriptional repressors"/>
    <property type="match status" value="1"/>
</dbReference>
<dbReference type="EMBL" id="BAABBX010000017">
    <property type="protein sequence ID" value="GAA4194790.1"/>
    <property type="molecule type" value="Genomic_DNA"/>
</dbReference>
<dbReference type="Proteomes" id="UP001500213">
    <property type="component" value="Unassembled WGS sequence"/>
</dbReference>
<organism evidence="2 3">
    <name type="scientific">Gryllotalpicola kribbensis</name>
    <dbReference type="NCBI Taxonomy" id="993084"/>
    <lineage>
        <taxon>Bacteria</taxon>
        <taxon>Bacillati</taxon>
        <taxon>Actinomycetota</taxon>
        <taxon>Actinomycetes</taxon>
        <taxon>Micrococcales</taxon>
        <taxon>Microbacteriaceae</taxon>
        <taxon>Gryllotalpicola</taxon>
    </lineage>
</organism>